<dbReference type="EMBL" id="CARXXK010000001">
    <property type="protein sequence ID" value="CAI6348293.1"/>
    <property type="molecule type" value="Genomic_DNA"/>
</dbReference>
<evidence type="ECO:0000259" key="1">
    <source>
        <dbReference type="Pfam" id="PF09588"/>
    </source>
</evidence>
<protein>
    <recommendedName>
        <fullName evidence="6">YqaJ viral recombinase domain-containing protein</fullName>
    </recommendedName>
</protein>
<keyword evidence="5" id="KW-1185">Reference proteome</keyword>
<dbReference type="EMBL" id="CARXXK010000003">
    <property type="protein sequence ID" value="CAI6363993.1"/>
    <property type="molecule type" value="Genomic_DNA"/>
</dbReference>
<sequence>MEFQSEKIMGHQSILTFKCKMCNIENKIYTENPKTEKCPVNKAAVHACQAIGIGYTQLSELMAFLEIPTVSETSYIKIQEGVADTVHDTAWDEMKRAGEEEKQIALECGEVDVDGIPIITVVADGQWSKRSYRTKYDALSGAATIIGFKTKKVLFIGIRNKYCTICQRSKNSNQVIVSEHKCFLNWHKSSTSMEADGVLEGFSKSIEMHGLKYNCLIGDGDSSVTKRLNECQPYGPNFHIRKIECRNHMMRNYATKLTALARNTKFPLRIRKFILGNILRFRGDVTKSVLHWKNEIGITKLQKIKGIQKDIANAPYHRLGQHINCSSYFCDGSKNNEQNLVPEAETSGIMYEIKNYTSRLVSNADSLLENKNNNICEQFNALINKFVAGKRLNFSGKGSYTTRVEAAVVSFNSKQYLRTIHKTITNCSPGKFGKRFLLNYDRKRANTMKRRKLFPEIRKNKTKRSDGPDADYGMAEPLIDSYSQKEIEEKKTNFLETLSRSNFSQIEKDTRGQSNTQIWFKERKTRLTASRYGQICKMRSNTSCKNTVYNILYGTEPYTKSLEYGRNMEANARQKFEEITTKKVIECGLVIDPEIPFLAASPDGLIGKDALIEIKCPYSAQNTENAIDAINNKQLKYCKVVDNKVILKRDHSYFYQVMGQLRATCRQKCFFVVYTKNWINIEEIEYDNNFWMDKMEKQLKMFYLECLLPEIINSQFPKRMLKSDILEPDRILEKIKIKKK</sequence>
<dbReference type="InterPro" id="IPR051703">
    <property type="entry name" value="NF-kappa-B_Signaling_Reg"/>
</dbReference>
<dbReference type="Pfam" id="PF20700">
    <property type="entry name" value="Mutator"/>
    <property type="match status" value="1"/>
</dbReference>
<accession>A0AAV0X7L2</accession>
<dbReference type="Gene3D" id="3.90.320.10">
    <property type="match status" value="1"/>
</dbReference>
<name>A0AAV0X7L2_9HEMI</name>
<dbReference type="AlphaFoldDB" id="A0AAV0X7L2"/>
<evidence type="ECO:0000313" key="3">
    <source>
        <dbReference type="EMBL" id="CAI6348293.1"/>
    </source>
</evidence>
<dbReference type="InterPro" id="IPR011604">
    <property type="entry name" value="PDDEXK-like_dom_sf"/>
</dbReference>
<dbReference type="InterPro" id="IPR011335">
    <property type="entry name" value="Restrct_endonuc-II-like"/>
</dbReference>
<dbReference type="PANTHER" id="PTHR46609">
    <property type="entry name" value="EXONUCLEASE, PHAGE-TYPE/RECB, C-TERMINAL DOMAIN-CONTAINING PROTEIN"/>
    <property type="match status" value="1"/>
</dbReference>
<evidence type="ECO:0008006" key="6">
    <source>
        <dbReference type="Google" id="ProtNLM"/>
    </source>
</evidence>
<dbReference type="CDD" id="cd22343">
    <property type="entry name" value="PDDEXK_lambda_exonuclease-like"/>
    <property type="match status" value="1"/>
</dbReference>
<evidence type="ECO:0000313" key="4">
    <source>
        <dbReference type="EMBL" id="CAI6363993.1"/>
    </source>
</evidence>
<reference evidence="4 5" key="1">
    <citation type="submission" date="2023-01" db="EMBL/GenBank/DDBJ databases">
        <authorList>
            <person name="Whitehead M."/>
        </authorList>
    </citation>
    <scope>NUCLEOTIDE SEQUENCE [LARGE SCALE GENOMIC DNA]</scope>
</reference>
<comment type="caution">
    <text evidence="4">The sequence shown here is derived from an EMBL/GenBank/DDBJ whole genome shotgun (WGS) entry which is preliminary data.</text>
</comment>
<feature type="domain" description="YqaJ viral recombinase" evidence="1">
    <location>
        <begin position="519"/>
        <end position="664"/>
    </location>
</feature>
<dbReference type="SUPFAM" id="SSF52980">
    <property type="entry name" value="Restriction endonuclease-like"/>
    <property type="match status" value="1"/>
</dbReference>
<organism evidence="4 5">
    <name type="scientific">Macrosiphum euphorbiae</name>
    <name type="common">potato aphid</name>
    <dbReference type="NCBI Taxonomy" id="13131"/>
    <lineage>
        <taxon>Eukaryota</taxon>
        <taxon>Metazoa</taxon>
        <taxon>Ecdysozoa</taxon>
        <taxon>Arthropoda</taxon>
        <taxon>Hexapoda</taxon>
        <taxon>Insecta</taxon>
        <taxon>Pterygota</taxon>
        <taxon>Neoptera</taxon>
        <taxon>Paraneoptera</taxon>
        <taxon>Hemiptera</taxon>
        <taxon>Sternorrhyncha</taxon>
        <taxon>Aphidomorpha</taxon>
        <taxon>Aphidoidea</taxon>
        <taxon>Aphididae</taxon>
        <taxon>Macrosiphini</taxon>
        <taxon>Macrosiphum</taxon>
    </lineage>
</organism>
<gene>
    <name evidence="4" type="ORF">MEUPH1_LOCUS18874</name>
    <name evidence="3" type="ORF">MEUPH1_LOCUS4987</name>
</gene>
<proteinExistence type="predicted"/>
<feature type="domain" description="Mutator-like transposase" evidence="2">
    <location>
        <begin position="1"/>
        <end position="330"/>
    </location>
</feature>
<dbReference type="Pfam" id="PF09588">
    <property type="entry name" value="YqaJ"/>
    <property type="match status" value="1"/>
</dbReference>
<evidence type="ECO:0000313" key="5">
    <source>
        <dbReference type="Proteomes" id="UP001160148"/>
    </source>
</evidence>
<dbReference type="Proteomes" id="UP001160148">
    <property type="component" value="Unassembled WGS sequence"/>
</dbReference>
<dbReference type="PANTHER" id="PTHR46609:SF8">
    <property type="entry name" value="YQAJ VIRAL RECOMBINASE DOMAIN-CONTAINING PROTEIN"/>
    <property type="match status" value="1"/>
</dbReference>
<dbReference type="InterPro" id="IPR019080">
    <property type="entry name" value="YqaJ_viral_recombinase"/>
</dbReference>
<evidence type="ECO:0000259" key="2">
    <source>
        <dbReference type="Pfam" id="PF20700"/>
    </source>
</evidence>
<dbReference type="InterPro" id="IPR049012">
    <property type="entry name" value="Mutator_transp_dom"/>
</dbReference>
<dbReference type="GO" id="GO:0006281">
    <property type="term" value="P:DNA repair"/>
    <property type="evidence" value="ECO:0007669"/>
    <property type="project" value="UniProtKB-ARBA"/>
</dbReference>